<evidence type="ECO:0000313" key="2">
    <source>
        <dbReference type="Proteomes" id="UP000186308"/>
    </source>
</evidence>
<protein>
    <submittedName>
        <fullName evidence="1">Uncharacterized protein</fullName>
    </submittedName>
</protein>
<comment type="caution">
    <text evidence="1">The sequence shown here is derived from an EMBL/GenBank/DDBJ whole genome shotgun (WGS) entry which is preliminary data.</text>
</comment>
<proteinExistence type="predicted"/>
<gene>
    <name evidence="1" type="ORF">SAMN05421828_1434</name>
</gene>
<dbReference type="AlphaFoldDB" id="A0A8G2CPU0"/>
<evidence type="ECO:0000313" key="1">
    <source>
        <dbReference type="EMBL" id="SIR50920.1"/>
    </source>
</evidence>
<reference evidence="1 2" key="1">
    <citation type="submission" date="2017-01" db="EMBL/GenBank/DDBJ databases">
        <authorList>
            <person name="Varghese N."/>
            <person name="Submissions S."/>
        </authorList>
    </citation>
    <scope>NUCLEOTIDE SEQUENCE [LARGE SCALE GENOMIC DNA]</scope>
    <source>
        <strain evidence="1 2">ATCC 35905</strain>
    </source>
</reference>
<dbReference type="RefSeq" id="WP_051657575.1">
    <property type="nucleotide sequence ID" value="NZ_FTNE01000043.1"/>
</dbReference>
<keyword evidence="2" id="KW-1185">Reference proteome</keyword>
<name>A0A8G2CPU0_ACIRU</name>
<dbReference type="EMBL" id="FTNE01000043">
    <property type="protein sequence ID" value="SIR50920.1"/>
    <property type="molecule type" value="Genomic_DNA"/>
</dbReference>
<accession>A0A8G2CPU0</accession>
<sequence>MGDYEIVALDPATADRVLPTPAEMTPVREIRYHTRGWMPAELDTLRDMLGADASWEEIAIAVRRTIETVKDKAWELGLYRPKFRPWTEDEDRVLITDYGSVPTATLALRLERGVPAVYVRAGLLGLTKAAPPPWSEAEDAVLRAVYTTEATIAEIAARLGRSGSGVISRASHLGLRRPEGPKPWHPDEQALALKLAEEGYLYPVIRRKLAAKGFPFRAESSFQAFIAASGYHRGWGRPWIEEECDLLRQAYQTGDNLVALSHRLGRSRHSIRWKAAELNLSGTHPKPNGARQGRPWSEADDEMLRANYGRGRMKTCELAGLLDRPKSAVYNRAFTLGLDHGYCRDWTPDEDLLIRIAHAAGVSMIDLAKVMRRDPTIVSKRAIKIGLSFSQRDHAAPRNLRAHRPVLDRAAILALAAPTGPAGDPWRSFKVVRVFGHD</sequence>
<organism evidence="1 2">
    <name type="scientific">Acidiphilium rubrum</name>
    <dbReference type="NCBI Taxonomy" id="526"/>
    <lineage>
        <taxon>Bacteria</taxon>
        <taxon>Pseudomonadati</taxon>
        <taxon>Pseudomonadota</taxon>
        <taxon>Alphaproteobacteria</taxon>
        <taxon>Acetobacterales</taxon>
        <taxon>Acidocellaceae</taxon>
        <taxon>Acidiphilium</taxon>
    </lineage>
</organism>
<dbReference type="Proteomes" id="UP000186308">
    <property type="component" value="Unassembled WGS sequence"/>
</dbReference>